<evidence type="ECO:0000256" key="1">
    <source>
        <dbReference type="SAM" id="MobiDB-lite"/>
    </source>
</evidence>
<keyword evidence="3" id="KW-1185">Reference proteome</keyword>
<dbReference type="Proteomes" id="UP000520011">
    <property type="component" value="Unassembled WGS sequence"/>
</dbReference>
<protein>
    <submittedName>
        <fullName evidence="2">Uncharacterized protein</fullName>
    </submittedName>
</protein>
<feature type="region of interest" description="Disordered" evidence="1">
    <location>
        <begin position="29"/>
        <end position="50"/>
    </location>
</feature>
<evidence type="ECO:0000313" key="3">
    <source>
        <dbReference type="Proteomes" id="UP000520011"/>
    </source>
</evidence>
<sequence length="50" mass="5825">MAIAQRNDSEKLSFMDDIKSIIRTNMKKRGLTPAEARKSLGIKKYEKKQR</sequence>
<accession>A0A7W8IM75</accession>
<reference evidence="2 3" key="1">
    <citation type="submission" date="2020-08" db="EMBL/GenBank/DDBJ databases">
        <title>Genomic Encyclopedia of Type Strains, Phase IV (KMG-IV): sequencing the most valuable type-strain genomes for metagenomic binning, comparative biology and taxonomic classification.</title>
        <authorList>
            <person name="Goeker M."/>
        </authorList>
    </citation>
    <scope>NUCLEOTIDE SEQUENCE [LARGE SCALE GENOMIC DNA]</scope>
    <source>
        <strain evidence="2 3">DSM 16325</strain>
    </source>
</reference>
<dbReference type="AlphaFoldDB" id="A0A7W8IM75"/>
<comment type="caution">
    <text evidence="2">The sequence shown here is derived from an EMBL/GenBank/DDBJ whole genome shotgun (WGS) entry which is preliminary data.</text>
</comment>
<organism evidence="2 3">
    <name type="scientific">Anoxybacteroides tepidamans</name>
    <dbReference type="NCBI Taxonomy" id="265948"/>
    <lineage>
        <taxon>Bacteria</taxon>
        <taxon>Bacillati</taxon>
        <taxon>Bacillota</taxon>
        <taxon>Bacilli</taxon>
        <taxon>Bacillales</taxon>
        <taxon>Anoxybacillaceae</taxon>
        <taxon>Anoxybacteroides</taxon>
    </lineage>
</organism>
<dbReference type="RefSeq" id="WP_183250847.1">
    <property type="nucleotide sequence ID" value="NZ_JACHEP010000001.1"/>
</dbReference>
<evidence type="ECO:0000313" key="2">
    <source>
        <dbReference type="EMBL" id="MBB5323058.1"/>
    </source>
</evidence>
<name>A0A7W8IM75_9BACL</name>
<dbReference type="EMBL" id="JACHEP010000001">
    <property type="protein sequence ID" value="MBB5323058.1"/>
    <property type="molecule type" value="Genomic_DNA"/>
</dbReference>
<proteinExistence type="predicted"/>
<gene>
    <name evidence="2" type="ORF">HNQ34_000135</name>
</gene>